<feature type="region of interest" description="Disordered" evidence="1">
    <location>
        <begin position="47"/>
        <end position="74"/>
    </location>
</feature>
<dbReference type="AlphaFoldDB" id="A0A1Y1UDB3"/>
<dbReference type="GeneID" id="33560360"/>
<gene>
    <name evidence="3" type="ORF">BD324DRAFT_652783</name>
</gene>
<dbReference type="RefSeq" id="XP_021869281.1">
    <property type="nucleotide sequence ID" value="XM_022018551.1"/>
</dbReference>
<evidence type="ECO:0000256" key="1">
    <source>
        <dbReference type="SAM" id="MobiDB-lite"/>
    </source>
</evidence>
<feature type="signal peptide" evidence="2">
    <location>
        <begin position="1"/>
        <end position="19"/>
    </location>
</feature>
<evidence type="ECO:0008006" key="5">
    <source>
        <dbReference type="Google" id="ProtNLM"/>
    </source>
</evidence>
<dbReference type="STRING" id="4999.A0A1Y1UDB3"/>
<feature type="chain" id="PRO_5012734000" description="Extracellular membrane protein CFEM domain-containing protein" evidence="2">
    <location>
        <begin position="20"/>
        <end position="579"/>
    </location>
</feature>
<evidence type="ECO:0000313" key="4">
    <source>
        <dbReference type="Proteomes" id="UP000193218"/>
    </source>
</evidence>
<proteinExistence type="predicted"/>
<feature type="region of interest" description="Disordered" evidence="1">
    <location>
        <begin position="334"/>
        <end position="363"/>
    </location>
</feature>
<evidence type="ECO:0000313" key="3">
    <source>
        <dbReference type="EMBL" id="ORX35065.1"/>
    </source>
</evidence>
<dbReference type="Proteomes" id="UP000193218">
    <property type="component" value="Unassembled WGS sequence"/>
</dbReference>
<dbReference type="OrthoDB" id="2576380at2759"/>
<evidence type="ECO:0000256" key="2">
    <source>
        <dbReference type="SAM" id="SignalP"/>
    </source>
</evidence>
<sequence length="579" mass="57080">MTRILNLFYHLTLFSTSLGLIGPSPGDTKVIIGVEFTPARRQVAESSTSASISAPIPSSGSDSASTSESAPSSALPSLTIDFSALPSSKTSASAFEPAPSALDAASRNTTALQYAQYLNELAPTNCTVDGGGCSVFQYAITECVADDCACQDDLTLAAMVCTQCIATQEGVMVYNTYLNWCDIEGVADPTDTFSVSVRQSGGGSGIMSGIQAAQTVISTSTAVVTLTVSASESQAQGSSQASSQLGSVGSSGVSSLGFSSTTSLLGGVMAIGLGADNESSPPPSAVVALIDPTQPSSKSSLATMTSAIPSIGISSRPQIFLNAIGLDSSSTSSLPGSTASSFPSTASSPSEAEPVSSSILETSSGGVPMTALNGINLGALPSGQASISALPSPMEEITMLGNGLGGSLALNAAIAFFSNVAVPGCDNQCSVWKGLSNTCTQDQCICTAAGVSSAASCSSCIGSGSNGQSPPAVQANYAAFMGNCSEGVGILAPSGSPGPSGYEIVAAASSALAASQELGPTGSLAPPSISSGHGVVNAAEQQAMVTVTSAAGRKVPISIPLGSVSLSLIALGLGALLKA</sequence>
<accession>A0A1Y1UDB3</accession>
<reference evidence="3 4" key="1">
    <citation type="submission" date="2017-03" db="EMBL/GenBank/DDBJ databases">
        <title>Widespread Adenine N6-methylation of Active Genes in Fungi.</title>
        <authorList>
            <consortium name="DOE Joint Genome Institute"/>
            <person name="Mondo S.J."/>
            <person name="Dannebaum R.O."/>
            <person name="Kuo R.C."/>
            <person name="Louie K.B."/>
            <person name="Bewick A.J."/>
            <person name="Labutti K."/>
            <person name="Haridas S."/>
            <person name="Kuo A."/>
            <person name="Salamov A."/>
            <person name="Ahrendt S.R."/>
            <person name="Lau R."/>
            <person name="Bowen B.P."/>
            <person name="Lipzen A."/>
            <person name="Sullivan W."/>
            <person name="Andreopoulos W.B."/>
            <person name="Clum A."/>
            <person name="Lindquist E."/>
            <person name="Daum C."/>
            <person name="Northen T.R."/>
            <person name="Ramamoorthy G."/>
            <person name="Schmitz R.J."/>
            <person name="Gryganskyi A."/>
            <person name="Culley D."/>
            <person name="Magnuson J."/>
            <person name="James T.Y."/>
            <person name="O'Malley M.A."/>
            <person name="Stajich J.E."/>
            <person name="Spatafora J.W."/>
            <person name="Visel A."/>
            <person name="Grigoriev I.V."/>
        </authorList>
    </citation>
    <scope>NUCLEOTIDE SEQUENCE [LARGE SCALE GENOMIC DNA]</scope>
    <source>
        <strain evidence="3 4">NRRL Y-17943</strain>
    </source>
</reference>
<organism evidence="3 4">
    <name type="scientific">Kockovaella imperatae</name>
    <dbReference type="NCBI Taxonomy" id="4999"/>
    <lineage>
        <taxon>Eukaryota</taxon>
        <taxon>Fungi</taxon>
        <taxon>Dikarya</taxon>
        <taxon>Basidiomycota</taxon>
        <taxon>Agaricomycotina</taxon>
        <taxon>Tremellomycetes</taxon>
        <taxon>Tremellales</taxon>
        <taxon>Cuniculitremaceae</taxon>
        <taxon>Kockovaella</taxon>
    </lineage>
</organism>
<comment type="caution">
    <text evidence="3">The sequence shown here is derived from an EMBL/GenBank/DDBJ whole genome shotgun (WGS) entry which is preliminary data.</text>
</comment>
<protein>
    <recommendedName>
        <fullName evidence="5">Extracellular membrane protein CFEM domain-containing protein</fullName>
    </recommendedName>
</protein>
<name>A0A1Y1UDB3_9TREE</name>
<feature type="compositionally biased region" description="Low complexity" evidence="1">
    <location>
        <begin position="334"/>
        <end position="358"/>
    </location>
</feature>
<keyword evidence="4" id="KW-1185">Reference proteome</keyword>
<dbReference type="InParanoid" id="A0A1Y1UDB3"/>
<dbReference type="EMBL" id="NBSH01000012">
    <property type="protein sequence ID" value="ORX35065.1"/>
    <property type="molecule type" value="Genomic_DNA"/>
</dbReference>
<keyword evidence="2" id="KW-0732">Signal</keyword>